<comment type="caution">
    <text evidence="2">The sequence shown here is derived from an EMBL/GenBank/DDBJ whole genome shotgun (WGS) entry which is preliminary data.</text>
</comment>
<feature type="region of interest" description="Disordered" evidence="1">
    <location>
        <begin position="893"/>
        <end position="932"/>
    </location>
</feature>
<organism evidence="2 3">
    <name type="scientific">Penicillium daleae</name>
    <dbReference type="NCBI Taxonomy" id="63821"/>
    <lineage>
        <taxon>Eukaryota</taxon>
        <taxon>Fungi</taxon>
        <taxon>Dikarya</taxon>
        <taxon>Ascomycota</taxon>
        <taxon>Pezizomycotina</taxon>
        <taxon>Eurotiomycetes</taxon>
        <taxon>Eurotiomycetidae</taxon>
        <taxon>Eurotiales</taxon>
        <taxon>Aspergillaceae</taxon>
        <taxon>Penicillium</taxon>
    </lineage>
</organism>
<sequence length="1178" mass="129251">MGPARVQAASRQTRSPRHLVLGKGKALWTAHKNQQLRALRDAAVDDDNTGDDGPPKLPPGQEQLFSLYAPALVAGSHTISVLQSITPPDGATDSKPLHLTSSKDFDVIAPRFWLPTSDIHSVYPPQGHADHNNILPHMVFSDEHLPWERSVSTKVESPERSRIPWLALLVFTQDELRLKPEELAGDSRIFPSDVVQSTTLSVSMTLNDIWKMVGKNTVISPVIQDDPVEKIDPVTASTKADFIFVTKDHIDALFRSYNDDGSRKVESVPDLVKYKYLSHVRNINTEGMTNVGSVDEFGEAVDQLFSVVVGHRTGPWNSKSPTPVVVHLVTLEGVEPRIDLSKLPSEPASYVSLCSLYSWTYQYLPNDSINFYDAMVHLGSTYQPLRAVPPKPSNDAKSANVATPAATQVAARMNDGYTLTRWRVKSGETTAAMVRGPFVPTSVPRNPQGCQSTFSTDLQILDRQTGIMDISYSLAWQLGKTMAIADQAFTAAVARLRGIIHDRATQALKGVALGARRKTAVDVVANLQRDVALLGNLHKKSEGHTLDPVRKWKRTSTKPLPKLGFFDPTIQDNFLEEAKKVAKQLASSLDAPEDNYWFYNEHNRPFSTDWALMLKWILDRMYFVGLPAHYLIADPAHLPAESLRFFSVDANWVDAFVDGSLSICCHLEPQDDDIRTAIKGTIEEFRKTPDPVLGYAPQIPTYGFLLRSAVVKMFPDLIVKAPPATGSPPIRAKMAAILRQENIDEQVMLVLLDRQPGDGLLGDLTISQPPHQQCFAAAVNVGLDTTNNENLFEVSYDQIYTTTNQPTGEARKTKLSSHRFYQEPGKPCLVFDFDSRMMIVQNYAENVLSTVQQYLTKDQFSDTVASAALMGIQLNDPTYQLSFDLSQQTKLTASTEPAAVRPVAPSSGMKPKKPRRVRQPRDAGREPSELSTKISYAIHSAARKHASTKTTAEHHPRAPAPHAKLLGVSSAPEHLGPLRTTPAGTVPRIPGAALTITCKVHGQTSATIATNTGYSVDLVFAAQITGDVQWLNTNGFLFTGVFIYLPIYSAPSKTTTGTSSTSSSSSSSSPPPAAGKFMTSYRGSGSRMLANLRFNPLLVPSSDLLCASLFPRTASGGVDLKASGFEMGFILNEVDIAPYAKPQLPLKIAFMERYVNTADPQRKPIYVNSSFFVTLAPS</sequence>
<reference evidence="2" key="1">
    <citation type="submission" date="2022-12" db="EMBL/GenBank/DDBJ databases">
        <authorList>
            <person name="Petersen C."/>
        </authorList>
    </citation>
    <scope>NUCLEOTIDE SEQUENCE</scope>
    <source>
        <strain evidence="2">IBT 16125</strain>
    </source>
</reference>
<reference evidence="2" key="2">
    <citation type="journal article" date="2023" name="IMA Fungus">
        <title>Comparative genomic study of the Penicillium genus elucidates a diverse pangenome and 15 lateral gene transfer events.</title>
        <authorList>
            <person name="Petersen C."/>
            <person name="Sorensen T."/>
            <person name="Nielsen M.R."/>
            <person name="Sondergaard T.E."/>
            <person name="Sorensen J.L."/>
            <person name="Fitzpatrick D.A."/>
            <person name="Frisvad J.C."/>
            <person name="Nielsen K.L."/>
        </authorList>
    </citation>
    <scope>NUCLEOTIDE SEQUENCE</scope>
    <source>
        <strain evidence="2">IBT 16125</strain>
    </source>
</reference>
<feature type="compositionally biased region" description="Low complexity" evidence="1">
    <location>
        <begin position="1055"/>
        <end position="1068"/>
    </location>
</feature>
<dbReference type="Proteomes" id="UP001213681">
    <property type="component" value="Unassembled WGS sequence"/>
</dbReference>
<dbReference type="EMBL" id="JAPVEA010000007">
    <property type="protein sequence ID" value="KAJ5444089.1"/>
    <property type="molecule type" value="Genomic_DNA"/>
</dbReference>
<evidence type="ECO:0000256" key="1">
    <source>
        <dbReference type="SAM" id="MobiDB-lite"/>
    </source>
</evidence>
<protein>
    <submittedName>
        <fullName evidence="2">Uncharacterized protein</fullName>
    </submittedName>
</protein>
<feature type="region of interest" description="Disordered" evidence="1">
    <location>
        <begin position="1055"/>
        <end position="1076"/>
    </location>
</feature>
<keyword evidence="3" id="KW-1185">Reference proteome</keyword>
<feature type="compositionally biased region" description="Basic and acidic residues" evidence="1">
    <location>
        <begin position="919"/>
        <end position="928"/>
    </location>
</feature>
<proteinExistence type="predicted"/>
<name>A0AAD6C2W3_9EURO</name>
<dbReference type="RefSeq" id="XP_056764169.1">
    <property type="nucleotide sequence ID" value="XM_056911343.1"/>
</dbReference>
<accession>A0AAD6C2W3</accession>
<evidence type="ECO:0000313" key="3">
    <source>
        <dbReference type="Proteomes" id="UP001213681"/>
    </source>
</evidence>
<evidence type="ECO:0000313" key="2">
    <source>
        <dbReference type="EMBL" id="KAJ5444089.1"/>
    </source>
</evidence>
<dbReference type="AlphaFoldDB" id="A0AAD6C2W3"/>
<gene>
    <name evidence="2" type="ORF">N7458_007961</name>
</gene>
<dbReference type="GeneID" id="81601586"/>